<evidence type="ECO:0000313" key="2">
    <source>
        <dbReference type="EMBL" id="GIF23442.1"/>
    </source>
</evidence>
<gene>
    <name evidence="2" type="ORF">Ate02nite_61720</name>
</gene>
<reference evidence="2" key="1">
    <citation type="submission" date="2021-01" db="EMBL/GenBank/DDBJ databases">
        <title>Whole genome shotgun sequence of Actinoplanes tereljensis NBRC 105297.</title>
        <authorList>
            <person name="Komaki H."/>
            <person name="Tamura T."/>
        </authorList>
    </citation>
    <scope>NUCLEOTIDE SEQUENCE</scope>
    <source>
        <strain evidence="2">NBRC 105297</strain>
    </source>
</reference>
<dbReference type="AlphaFoldDB" id="A0A919NTW0"/>
<evidence type="ECO:0000313" key="3">
    <source>
        <dbReference type="Proteomes" id="UP000623608"/>
    </source>
</evidence>
<dbReference type="EMBL" id="BOMY01000040">
    <property type="protein sequence ID" value="GIF23442.1"/>
    <property type="molecule type" value="Genomic_DNA"/>
</dbReference>
<comment type="caution">
    <text evidence="2">The sequence shown here is derived from an EMBL/GenBank/DDBJ whole genome shotgun (WGS) entry which is preliminary data.</text>
</comment>
<feature type="region of interest" description="Disordered" evidence="1">
    <location>
        <begin position="1"/>
        <end position="53"/>
    </location>
</feature>
<dbReference type="Proteomes" id="UP000623608">
    <property type="component" value="Unassembled WGS sequence"/>
</dbReference>
<sequence>MPFPGQPSPVDEEQANVYPPPHRPNAYGATGSRTDRFAPQSVRCDGCQKGHTEEQTPLRRTDMGVFLQVSRLIVICRGTFCP</sequence>
<proteinExistence type="predicted"/>
<accession>A0A919NTW0</accession>
<evidence type="ECO:0000256" key="1">
    <source>
        <dbReference type="SAM" id="MobiDB-lite"/>
    </source>
</evidence>
<organism evidence="2 3">
    <name type="scientific">Paractinoplanes tereljensis</name>
    <dbReference type="NCBI Taxonomy" id="571912"/>
    <lineage>
        <taxon>Bacteria</taxon>
        <taxon>Bacillati</taxon>
        <taxon>Actinomycetota</taxon>
        <taxon>Actinomycetes</taxon>
        <taxon>Micromonosporales</taxon>
        <taxon>Micromonosporaceae</taxon>
        <taxon>Paractinoplanes</taxon>
    </lineage>
</organism>
<name>A0A919NTW0_9ACTN</name>
<keyword evidence="3" id="KW-1185">Reference proteome</keyword>
<protein>
    <submittedName>
        <fullName evidence="2">Uncharacterized protein</fullName>
    </submittedName>
</protein>